<gene>
    <name evidence="2" type="ORF">H4W79_004739</name>
</gene>
<proteinExistence type="predicted"/>
<feature type="domain" description="DUF397" evidence="1">
    <location>
        <begin position="20"/>
        <end position="37"/>
    </location>
</feature>
<keyword evidence="3" id="KW-1185">Reference proteome</keyword>
<dbReference type="Proteomes" id="UP000598217">
    <property type="component" value="Unassembled WGS sequence"/>
</dbReference>
<evidence type="ECO:0000313" key="3">
    <source>
        <dbReference type="Proteomes" id="UP000598217"/>
    </source>
</evidence>
<dbReference type="Pfam" id="PF04149">
    <property type="entry name" value="DUF397"/>
    <property type="match status" value="2"/>
</dbReference>
<name>A0ABR9HNC1_9ACTN</name>
<dbReference type="RefSeq" id="WP_191267638.1">
    <property type="nucleotide sequence ID" value="NZ_BMXJ01000001.1"/>
</dbReference>
<organism evidence="2 3">
    <name type="scientific">Nocardiopsis terrae</name>
    <dbReference type="NCBI Taxonomy" id="372655"/>
    <lineage>
        <taxon>Bacteria</taxon>
        <taxon>Bacillati</taxon>
        <taxon>Actinomycetota</taxon>
        <taxon>Actinomycetes</taxon>
        <taxon>Streptosporangiales</taxon>
        <taxon>Nocardiopsidaceae</taxon>
        <taxon>Nocardiopsis</taxon>
    </lineage>
</organism>
<comment type="caution">
    <text evidence="2">The sequence shown here is derived from an EMBL/GenBank/DDBJ whole genome shotgun (WGS) entry which is preliminary data.</text>
</comment>
<feature type="domain" description="DUF397" evidence="1">
    <location>
        <begin position="38"/>
        <end position="87"/>
    </location>
</feature>
<reference evidence="2 3" key="1">
    <citation type="submission" date="2020-10" db="EMBL/GenBank/DDBJ databases">
        <title>Sequencing the genomes of 1000 actinobacteria strains.</title>
        <authorList>
            <person name="Klenk H.-P."/>
        </authorList>
    </citation>
    <scope>NUCLEOTIDE SEQUENCE [LARGE SCALE GENOMIC DNA]</scope>
    <source>
        <strain evidence="2 3">DSM 45157</strain>
    </source>
</reference>
<evidence type="ECO:0000313" key="2">
    <source>
        <dbReference type="EMBL" id="MBE1460525.1"/>
    </source>
</evidence>
<evidence type="ECO:0000259" key="1">
    <source>
        <dbReference type="Pfam" id="PF04149"/>
    </source>
</evidence>
<protein>
    <recommendedName>
        <fullName evidence="1">DUF397 domain-containing protein</fullName>
    </recommendedName>
</protein>
<sequence length="89" mass="9639">MRWFESSYGGSGGGDCAEVTWRKSSYSNSTGGECVEVGWHGSGHTGGRGNCVEVSEEPSVLVRDTRNRPLGHLAFGPSSWQHLLRTLAR</sequence>
<dbReference type="InterPro" id="IPR007278">
    <property type="entry name" value="DUF397"/>
</dbReference>
<dbReference type="EMBL" id="JADBDY010000001">
    <property type="protein sequence ID" value="MBE1460525.1"/>
    <property type="molecule type" value="Genomic_DNA"/>
</dbReference>
<accession>A0ABR9HNC1</accession>